<dbReference type="CDD" id="cd07526">
    <property type="entry name" value="HAD_BPGM_like"/>
    <property type="match status" value="1"/>
</dbReference>
<comment type="cofactor">
    <cofactor evidence="1">
        <name>Mg(2+)</name>
        <dbReference type="ChEBI" id="CHEBI:18420"/>
    </cofactor>
</comment>
<dbReference type="SFLD" id="SFLDG01135">
    <property type="entry name" value="C1.5.6:_HAD__Beta-PGM__Phospha"/>
    <property type="match status" value="1"/>
</dbReference>
<evidence type="ECO:0000313" key="5">
    <source>
        <dbReference type="EMBL" id="PWQ96854.1"/>
    </source>
</evidence>
<dbReference type="Pfam" id="PF00702">
    <property type="entry name" value="Hydrolase"/>
    <property type="match status" value="1"/>
</dbReference>
<dbReference type="PANTHER" id="PTHR46193:SF10">
    <property type="entry name" value="6-PHOSPHOGLUCONATE PHOSPHATASE"/>
    <property type="match status" value="1"/>
</dbReference>
<evidence type="ECO:0000256" key="3">
    <source>
        <dbReference type="ARBA" id="ARBA00022723"/>
    </source>
</evidence>
<dbReference type="SFLD" id="SFLDG01129">
    <property type="entry name" value="C1.5:_HAD__Beta-PGM__Phosphata"/>
    <property type="match status" value="1"/>
</dbReference>
<protein>
    <submittedName>
        <fullName evidence="5">Haloacid dehalogenase</fullName>
    </submittedName>
</protein>
<dbReference type="Proteomes" id="UP000245539">
    <property type="component" value="Unassembled WGS sequence"/>
</dbReference>
<dbReference type="InterPro" id="IPR051600">
    <property type="entry name" value="Beta-PGM-like"/>
</dbReference>
<dbReference type="InterPro" id="IPR006439">
    <property type="entry name" value="HAD-SF_hydro_IA"/>
</dbReference>
<dbReference type="NCBIfam" id="TIGR01549">
    <property type="entry name" value="HAD-SF-IA-v1"/>
    <property type="match status" value="1"/>
</dbReference>
<comment type="caution">
    <text evidence="5">The sequence shown here is derived from an EMBL/GenBank/DDBJ whole genome shotgun (WGS) entry which is preliminary data.</text>
</comment>
<comment type="similarity">
    <text evidence="2">Belongs to the HAD-like hydrolase superfamily. CbbY/CbbZ/Gph/YieH family.</text>
</comment>
<dbReference type="GO" id="GO:0046872">
    <property type="term" value="F:metal ion binding"/>
    <property type="evidence" value="ECO:0007669"/>
    <property type="project" value="UniProtKB-KW"/>
</dbReference>
<gene>
    <name evidence="5" type="ORF">DKW60_11615</name>
</gene>
<evidence type="ECO:0000256" key="1">
    <source>
        <dbReference type="ARBA" id="ARBA00001946"/>
    </source>
</evidence>
<dbReference type="Gene3D" id="1.10.150.240">
    <property type="entry name" value="Putative phosphatase, domain 2"/>
    <property type="match status" value="1"/>
</dbReference>
<dbReference type="RefSeq" id="WP_109837825.1">
    <property type="nucleotide sequence ID" value="NZ_QGKM01000030.1"/>
</dbReference>
<dbReference type="InterPro" id="IPR023214">
    <property type="entry name" value="HAD_sf"/>
</dbReference>
<dbReference type="GO" id="GO:0003824">
    <property type="term" value="F:catalytic activity"/>
    <property type="evidence" value="ECO:0007669"/>
    <property type="project" value="UniProtKB-ARBA"/>
</dbReference>
<proteinExistence type="inferred from homology"/>
<dbReference type="Gene3D" id="3.40.50.1000">
    <property type="entry name" value="HAD superfamily/HAD-like"/>
    <property type="match status" value="1"/>
</dbReference>
<dbReference type="PANTHER" id="PTHR46193">
    <property type="entry name" value="6-PHOSPHOGLUCONATE PHOSPHATASE"/>
    <property type="match status" value="1"/>
</dbReference>
<dbReference type="SFLD" id="SFLDS00003">
    <property type="entry name" value="Haloacid_Dehalogenase"/>
    <property type="match status" value="1"/>
</dbReference>
<evidence type="ECO:0000313" key="6">
    <source>
        <dbReference type="Proteomes" id="UP000245539"/>
    </source>
</evidence>
<evidence type="ECO:0000256" key="2">
    <source>
        <dbReference type="ARBA" id="ARBA00006171"/>
    </source>
</evidence>
<keyword evidence="6" id="KW-1185">Reference proteome</keyword>
<dbReference type="NCBIfam" id="TIGR01509">
    <property type="entry name" value="HAD-SF-IA-v3"/>
    <property type="match status" value="1"/>
</dbReference>
<dbReference type="OrthoDB" id="9782449at2"/>
<sequence>MRWECVIFDLDGTLVDSEILNFQAYAELLPEITESQASLIKRYEGMQLAAVVSDIEARYKLSLPEDFEDTFREHIRGLFERGLKPIPGIPELLPSLAQRKCVASNAPQRKLAHALEVVSLTEHFDGNVFSAYDIAAWKPKPDLFLHAADKMGFKPEQCAIIEDSPTGVEAALAAGIQVFHYTPKKMQRESKAGYQSILHMSELSDILTA</sequence>
<dbReference type="InterPro" id="IPR023198">
    <property type="entry name" value="PGP-like_dom2"/>
</dbReference>
<name>A0A317CDX0_9GAMM</name>
<dbReference type="AlphaFoldDB" id="A0A317CDX0"/>
<evidence type="ECO:0000256" key="4">
    <source>
        <dbReference type="ARBA" id="ARBA00022842"/>
    </source>
</evidence>
<reference evidence="5 6" key="1">
    <citation type="submission" date="2018-05" db="EMBL/GenBank/DDBJ databases">
        <title>Leucothrix arctica sp. nov., isolated from Arctic seawater.</title>
        <authorList>
            <person name="Choi A."/>
            <person name="Baek K."/>
        </authorList>
    </citation>
    <scope>NUCLEOTIDE SEQUENCE [LARGE SCALE GENOMIC DNA]</scope>
    <source>
        <strain evidence="5 6">JCM 18388</strain>
    </source>
</reference>
<dbReference type="EMBL" id="QGKM01000030">
    <property type="protein sequence ID" value="PWQ96854.1"/>
    <property type="molecule type" value="Genomic_DNA"/>
</dbReference>
<accession>A0A317CDX0</accession>
<organism evidence="5 6">
    <name type="scientific">Leucothrix pacifica</name>
    <dbReference type="NCBI Taxonomy" id="1247513"/>
    <lineage>
        <taxon>Bacteria</taxon>
        <taxon>Pseudomonadati</taxon>
        <taxon>Pseudomonadota</taxon>
        <taxon>Gammaproteobacteria</taxon>
        <taxon>Thiotrichales</taxon>
        <taxon>Thiotrichaceae</taxon>
        <taxon>Leucothrix</taxon>
    </lineage>
</organism>
<dbReference type="SUPFAM" id="SSF56784">
    <property type="entry name" value="HAD-like"/>
    <property type="match status" value="1"/>
</dbReference>
<dbReference type="InterPro" id="IPR036412">
    <property type="entry name" value="HAD-like_sf"/>
</dbReference>
<keyword evidence="4" id="KW-0460">Magnesium</keyword>
<keyword evidence="3" id="KW-0479">Metal-binding</keyword>